<proteinExistence type="predicted"/>
<dbReference type="Proteomes" id="UP001156921">
    <property type="component" value="Unassembled WGS sequence"/>
</dbReference>
<organism evidence="1 2">
    <name type="scientific">Brevundimonas denitrificans</name>
    <dbReference type="NCBI Taxonomy" id="1443434"/>
    <lineage>
        <taxon>Bacteria</taxon>
        <taxon>Pseudomonadati</taxon>
        <taxon>Pseudomonadota</taxon>
        <taxon>Alphaproteobacteria</taxon>
        <taxon>Caulobacterales</taxon>
        <taxon>Caulobacteraceae</taxon>
        <taxon>Brevundimonas</taxon>
    </lineage>
</organism>
<evidence type="ECO:0008006" key="3">
    <source>
        <dbReference type="Google" id="ProtNLM"/>
    </source>
</evidence>
<accession>A0ABQ6BSA4</accession>
<dbReference type="RefSeq" id="WP_284223690.1">
    <property type="nucleotide sequence ID" value="NZ_BSOY01000110.1"/>
</dbReference>
<sequence length="101" mass="11075">MATYWFTFRIADIGDHGARYDRLHKAAHAMSEGGKWWVESTSFYVFDSQLNIDDVAAGVKAAIDPDHDLALVGMTDVKSARAVGAVQDSDLFGLIPFAKRA</sequence>
<reference evidence="2" key="1">
    <citation type="journal article" date="2019" name="Int. J. Syst. Evol. Microbiol.">
        <title>The Global Catalogue of Microorganisms (GCM) 10K type strain sequencing project: providing services to taxonomists for standard genome sequencing and annotation.</title>
        <authorList>
            <consortium name="The Broad Institute Genomics Platform"/>
            <consortium name="The Broad Institute Genome Sequencing Center for Infectious Disease"/>
            <person name="Wu L."/>
            <person name="Ma J."/>
        </authorList>
    </citation>
    <scope>NUCLEOTIDE SEQUENCE [LARGE SCALE GENOMIC DNA]</scope>
    <source>
        <strain evidence="2">NBRC 110107</strain>
    </source>
</reference>
<keyword evidence="2" id="KW-1185">Reference proteome</keyword>
<evidence type="ECO:0000313" key="1">
    <source>
        <dbReference type="EMBL" id="GLS02778.1"/>
    </source>
</evidence>
<gene>
    <name evidence="1" type="ORF">GCM10007859_28090</name>
</gene>
<name>A0ABQ6BSA4_9CAUL</name>
<comment type="caution">
    <text evidence="1">The sequence shown here is derived from an EMBL/GenBank/DDBJ whole genome shotgun (WGS) entry which is preliminary data.</text>
</comment>
<protein>
    <recommendedName>
        <fullName evidence="3">GYD domain-containing protein</fullName>
    </recommendedName>
</protein>
<dbReference type="EMBL" id="BSOY01000110">
    <property type="protein sequence ID" value="GLS02778.1"/>
    <property type="molecule type" value="Genomic_DNA"/>
</dbReference>
<evidence type="ECO:0000313" key="2">
    <source>
        <dbReference type="Proteomes" id="UP001156921"/>
    </source>
</evidence>